<feature type="compositionally biased region" description="Basic and acidic residues" evidence="1">
    <location>
        <begin position="88"/>
        <end position="98"/>
    </location>
</feature>
<name>S7Q6J7_MYOBR</name>
<accession>S7Q6J7</accession>
<evidence type="ECO:0000313" key="2">
    <source>
        <dbReference type="EMBL" id="EPQ16482.1"/>
    </source>
</evidence>
<dbReference type="EMBL" id="KE164262">
    <property type="protein sequence ID" value="EPQ16482.1"/>
    <property type="molecule type" value="Genomic_DNA"/>
</dbReference>
<reference evidence="2 3" key="1">
    <citation type="journal article" date="2013" name="Nat. Commun.">
        <title>Genome analysis reveals insights into physiology and longevity of the Brandt's bat Myotis brandtii.</title>
        <authorList>
            <person name="Seim I."/>
            <person name="Fang X."/>
            <person name="Xiong Z."/>
            <person name="Lobanov A.V."/>
            <person name="Huang Z."/>
            <person name="Ma S."/>
            <person name="Feng Y."/>
            <person name="Turanov A.A."/>
            <person name="Zhu Y."/>
            <person name="Lenz T.L."/>
            <person name="Gerashchenko M.V."/>
            <person name="Fan D."/>
            <person name="Hee Yim S."/>
            <person name="Yao X."/>
            <person name="Jordan D."/>
            <person name="Xiong Y."/>
            <person name="Ma Y."/>
            <person name="Lyapunov A.N."/>
            <person name="Chen G."/>
            <person name="Kulakova O.I."/>
            <person name="Sun Y."/>
            <person name="Lee S.G."/>
            <person name="Bronson R.T."/>
            <person name="Moskalev A.A."/>
            <person name="Sunyaev S.R."/>
            <person name="Zhang G."/>
            <person name="Krogh A."/>
            <person name="Wang J."/>
            <person name="Gladyshev V.N."/>
        </authorList>
    </citation>
    <scope>NUCLEOTIDE SEQUENCE [LARGE SCALE GENOMIC DNA]</scope>
</reference>
<evidence type="ECO:0000313" key="3">
    <source>
        <dbReference type="Proteomes" id="UP000052978"/>
    </source>
</evidence>
<dbReference type="Proteomes" id="UP000052978">
    <property type="component" value="Unassembled WGS sequence"/>
</dbReference>
<feature type="region of interest" description="Disordered" evidence="1">
    <location>
        <begin position="56"/>
        <end position="98"/>
    </location>
</feature>
<sequence length="98" mass="10858">MFCRPVCSRGHWDPVNQALTVFPPLQAPAPPPPRTHACRCSCWLCTRSWAGWWGTDSFPPIPPAPPGLHASAGPHRPPRPRPGRGPGRRMDPERPREA</sequence>
<proteinExistence type="predicted"/>
<organism evidence="2 3">
    <name type="scientific">Myotis brandtii</name>
    <name type="common">Brandt's bat</name>
    <dbReference type="NCBI Taxonomy" id="109478"/>
    <lineage>
        <taxon>Eukaryota</taxon>
        <taxon>Metazoa</taxon>
        <taxon>Chordata</taxon>
        <taxon>Craniata</taxon>
        <taxon>Vertebrata</taxon>
        <taxon>Euteleostomi</taxon>
        <taxon>Mammalia</taxon>
        <taxon>Eutheria</taxon>
        <taxon>Laurasiatheria</taxon>
        <taxon>Chiroptera</taxon>
        <taxon>Yangochiroptera</taxon>
        <taxon>Vespertilionidae</taxon>
        <taxon>Myotis</taxon>
    </lineage>
</organism>
<dbReference type="AlphaFoldDB" id="S7Q6J7"/>
<gene>
    <name evidence="2" type="ORF">D623_10024629</name>
</gene>
<keyword evidence="3" id="KW-1185">Reference proteome</keyword>
<evidence type="ECO:0000256" key="1">
    <source>
        <dbReference type="SAM" id="MobiDB-lite"/>
    </source>
</evidence>
<protein>
    <submittedName>
        <fullName evidence="2">Uncharacterized protein</fullName>
    </submittedName>
</protein>